<dbReference type="SMART" id="SM01359">
    <property type="entry name" value="A2M_N_2"/>
    <property type="match status" value="1"/>
</dbReference>
<dbReference type="Gene3D" id="2.60.40.1930">
    <property type="match status" value="1"/>
</dbReference>
<dbReference type="InterPro" id="IPR051802">
    <property type="entry name" value="YfhM-like"/>
</dbReference>
<gene>
    <name evidence="8" type="ORF">SAMN05421762_3130</name>
</gene>
<dbReference type="Pfam" id="PF17972">
    <property type="entry name" value="bMG5"/>
    <property type="match status" value="1"/>
</dbReference>
<evidence type="ECO:0008006" key="10">
    <source>
        <dbReference type="Google" id="ProtNLM"/>
    </source>
</evidence>
<evidence type="ECO:0000256" key="1">
    <source>
        <dbReference type="ARBA" id="ARBA00010556"/>
    </source>
</evidence>
<feature type="signal peptide" evidence="5">
    <location>
        <begin position="1"/>
        <end position="28"/>
    </location>
</feature>
<evidence type="ECO:0000259" key="7">
    <source>
        <dbReference type="SMART" id="SM01360"/>
    </source>
</evidence>
<dbReference type="Pfam" id="PF11974">
    <property type="entry name" value="bMG3"/>
    <property type="match status" value="1"/>
</dbReference>
<feature type="chain" id="PRO_5014164664" description="Apple domain-containing protein" evidence="5">
    <location>
        <begin position="29"/>
        <end position="1824"/>
    </location>
</feature>
<dbReference type="Pfam" id="PF00024">
    <property type="entry name" value="PAN_1"/>
    <property type="match status" value="1"/>
</dbReference>
<dbReference type="InterPro" id="IPR041203">
    <property type="entry name" value="Bact_A2M_MG5"/>
</dbReference>
<dbReference type="GO" id="GO:0004866">
    <property type="term" value="F:endopeptidase inhibitor activity"/>
    <property type="evidence" value="ECO:0007669"/>
    <property type="project" value="InterPro"/>
</dbReference>
<evidence type="ECO:0000256" key="2">
    <source>
        <dbReference type="ARBA" id="ARBA00022729"/>
    </source>
</evidence>
<dbReference type="PANTHER" id="PTHR40094">
    <property type="entry name" value="ALPHA-2-MACROGLOBULIN HOMOLOG"/>
    <property type="match status" value="1"/>
</dbReference>
<keyword evidence="4" id="KW-1015">Disulfide bond</keyword>
<dbReference type="Pfam" id="PF21142">
    <property type="entry name" value="A2M_bMG2"/>
    <property type="match status" value="1"/>
</dbReference>
<dbReference type="SMART" id="SM01360">
    <property type="entry name" value="A2M"/>
    <property type="match status" value="1"/>
</dbReference>
<sequence length="1824" mass="195447">MFRRHAAPTLSILGLVLGLSLGVTGAQAQQDPLPERRMVVTLDQDFVGTDLSQMFDTTFTACRAACESDSACLGFTFNARSNSCFPKSAITGQTPYQGAQSALLMPFPDALRSQAAQRAHDIDFIEENTLKDARILARDLGWIHPSGQYRAGDMLTAARQREADGKLLEAMRWMGGAVSATDAADQWVDYARLLLASAEATDRNAARYRARAVSAAVNGYLRADNAPIRANALDQLARALEAVNRGRDMIPALRLADQLAPREDRAAALDRAVGLYGFRIRDHEVLSDLADPQVCAEFTEPLVKAGVDYGDYVQLPDPTLAVESDVNRLCVRGLTHGGRATLTFREGLPAASGERLIKDVPLRVYVRDRSPQVNFAGRAYVLPAAQEAALPVETVNADLLDLTLYRVTDRNLLRAVQEQYFGQRLNRWEMADFTAEIAEEIWRGEAETAMTLNRTMTTRLPLGEVLAGQEPGAYALAAKLPGEDQEAAFQWFILTDLGLTTMQGNDGLHVVLRGLGDAQPKPGVTVELIGRANRVLGQGMTDDQGYVRFDPGLTRGTDGAAPAMVTARLGDDLAFLSLTDPAFDLSDRGVAGQEPAPPVDVFLTTDRGAYRAGEVIHVTALARDARTRAIPGLPITAILTRPDGVEYARLTSSRDQAGGHVFALPLGQTVPRGTWRVDIKADVNAPALASARVLVEDFLPERIDVTLDLPEGPLRAQALPDLALQADYLFGAPGAGLAVEGTLRLSQARQLDSHPGYRFGLYDGEGFARTTRLDGVTGDTGALALPLTPDFPEVPTGTPYQLRATIGVSEGSGRPVERQITRLVGPDAPVIGIKPLFTDSVAEGATAAFDLIALSPDLTVQDMPVTWRVNRVTTRYQWYRQYGSWNWEPYTTRTPVAEGTARLGDTPVEVSVPTDWGRYEIVVEGGDGAAGYVASSVDFTSGWYAPADASSTPDMLEVSLDKPGYALNDWAQLRLVPRHAGTAIVTVLSDRLIEMKTVEVAEGENIVNLKVTEDWGAGAYVTASVIRPMKAEAGQMPTRALGLDYAPVDPGAKALEVMLDLPDQANPRGPVTARVKVAGQGRGQAYVTLAAVDVGILNLTGFDSPDPKAHYFGQRRLGMDIRDLYGRLIDSGQGAMGRVRSGGDAGGSIGLQSPPPTEELVAYFTGPVAIGPDGTGEVSFDLPEFNGTVRFMAVAWTDQAVGSAERDVLVRDPVVLTATLPRFLQPGDTTTLLLELTHAFGPTGDTALSVSAKGVTLPDPVPASVTLDEGARQVLRIPVTADLPGDHAITVTLTTPGGQALTKTLTLPVRRNDPEVSVTQRFNLAAGDTFTLDANLFAGMRPGSGQAMVSAGPLAQFDAPALLAMLDRYPYGCTEQVTSTALPLLYLSSVAEAMDLAAPAELDLRIAQSIDRVLTRQDSSGAFGLWQAGSEELWLDAYVTDFLSRAKAQGHDVPDLAFGQALDNLRNRVNYAPDFDAQSNTGGEALAYALMVLAREGKANMGDLRYYADVKGDAFGTPLAAAQLGAALAMYGDPTRADAMFAIAARQLDARAAQDEPQRYRDDFGTNLRDAAAVLTLAVESGSQAVNRASLIASIAGADFPLSTQESAWSLMAARALIDTPATGGTATPALSVNGAPVTGPFVRMVEAQALTSLAIRNTRGADTTLTLTTLGVPEIPVAQGGYGYAIQRDYYTLEGTPADPAQVPQGTRLVTVLTVQPFEDTGARLMISDPLPAGFEIDNPNLLRQGDIRALDWLKTVDVSHSEARSDRFLTALDWRSDQAFRLAYIVRAISPGSYHHPAATVEDMYRPRYRARTAAGRVTVVE</sequence>
<organism evidence="8 9">
    <name type="scientific">Pseudooceanicola nitratireducens</name>
    <dbReference type="NCBI Taxonomy" id="517719"/>
    <lineage>
        <taxon>Bacteria</taxon>
        <taxon>Pseudomonadati</taxon>
        <taxon>Pseudomonadota</taxon>
        <taxon>Alphaproteobacteria</taxon>
        <taxon>Rhodobacterales</taxon>
        <taxon>Paracoccaceae</taxon>
        <taxon>Pseudooceanicola</taxon>
    </lineage>
</organism>
<dbReference type="Pfam" id="PF00207">
    <property type="entry name" value="A2M"/>
    <property type="match status" value="1"/>
</dbReference>
<dbReference type="Pfam" id="PF07703">
    <property type="entry name" value="A2M_BRD"/>
    <property type="match status" value="1"/>
</dbReference>
<proteinExistence type="inferred from homology"/>
<dbReference type="Gene3D" id="3.50.4.10">
    <property type="entry name" value="Hepatocyte Growth Factor"/>
    <property type="match status" value="1"/>
</dbReference>
<dbReference type="PIRSF" id="PIRSF038980">
    <property type="entry name" value="A2M_bac"/>
    <property type="match status" value="1"/>
</dbReference>
<keyword evidence="2 5" id="KW-0732">Signal</keyword>
<dbReference type="RefSeq" id="WP_093446026.1">
    <property type="nucleotide sequence ID" value="NZ_FNZG01000001.1"/>
</dbReference>
<evidence type="ECO:0000256" key="5">
    <source>
        <dbReference type="SAM" id="SignalP"/>
    </source>
</evidence>
<dbReference type="InterPro" id="IPR003609">
    <property type="entry name" value="Pan_app"/>
</dbReference>
<comment type="similarity">
    <text evidence="1">Belongs to the protease inhibitor I39 (alpha-2-macroglobulin) family. Bacterial alpha-2-macroglobulin subfamily.</text>
</comment>
<dbReference type="InterPro" id="IPR011626">
    <property type="entry name" value="Alpha-macroglobulin_TED"/>
</dbReference>
<protein>
    <recommendedName>
        <fullName evidence="10">Apple domain-containing protein</fullName>
    </recommendedName>
</protein>
<dbReference type="Pfam" id="PF01835">
    <property type="entry name" value="MG2"/>
    <property type="match status" value="1"/>
</dbReference>
<dbReference type="InterPro" id="IPR001599">
    <property type="entry name" value="Macroglobln_a2"/>
</dbReference>
<evidence type="ECO:0000313" key="9">
    <source>
        <dbReference type="Proteomes" id="UP000231644"/>
    </source>
</evidence>
<dbReference type="Gene3D" id="1.50.10.20">
    <property type="match status" value="1"/>
</dbReference>
<dbReference type="Pfam" id="PF17962">
    <property type="entry name" value="bMG6"/>
    <property type="match status" value="1"/>
</dbReference>
<accession>A0A1I1NTG6</accession>
<feature type="domain" description="Alpha-2-macroglobulin" evidence="7">
    <location>
        <begin position="1161"/>
        <end position="1250"/>
    </location>
</feature>
<dbReference type="EMBL" id="FOLX01000001">
    <property type="protein sequence ID" value="SFD00602.1"/>
    <property type="molecule type" value="Genomic_DNA"/>
</dbReference>
<dbReference type="GO" id="GO:0005615">
    <property type="term" value="C:extracellular space"/>
    <property type="evidence" value="ECO:0007669"/>
    <property type="project" value="InterPro"/>
</dbReference>
<dbReference type="InterPro" id="IPR021868">
    <property type="entry name" value="Alpha_2_Macroglob_MG3"/>
</dbReference>
<dbReference type="CDD" id="cd02891">
    <property type="entry name" value="A2M_like"/>
    <property type="match status" value="1"/>
</dbReference>
<dbReference type="PANTHER" id="PTHR40094:SF1">
    <property type="entry name" value="UBIQUITIN DOMAIN-CONTAINING PROTEIN"/>
    <property type="match status" value="1"/>
</dbReference>
<keyword evidence="3" id="KW-0677">Repeat</keyword>
<dbReference type="InterPro" id="IPR011625">
    <property type="entry name" value="A2M_N_BRD"/>
</dbReference>
<dbReference type="InterPro" id="IPR047565">
    <property type="entry name" value="Alpha-macroglob_thiol-ester_cl"/>
</dbReference>
<evidence type="ECO:0000259" key="6">
    <source>
        <dbReference type="SMART" id="SM01359"/>
    </source>
</evidence>
<dbReference type="InterPro" id="IPR008930">
    <property type="entry name" value="Terpenoid_cyclase/PrenylTrfase"/>
</dbReference>
<feature type="domain" description="Alpha-2-macroglobulin bait region" evidence="6">
    <location>
        <begin position="956"/>
        <end position="1099"/>
    </location>
</feature>
<dbReference type="SUPFAM" id="SSF48239">
    <property type="entry name" value="Terpenoid cyclases/Protein prenyltransferases"/>
    <property type="match status" value="1"/>
</dbReference>
<evidence type="ECO:0000256" key="3">
    <source>
        <dbReference type="ARBA" id="ARBA00022737"/>
    </source>
</evidence>
<dbReference type="InterPro" id="IPR041246">
    <property type="entry name" value="Bact_MG10"/>
</dbReference>
<name>A0A1I1NTG6_9RHOB</name>
<dbReference type="InterPro" id="IPR000177">
    <property type="entry name" value="Apple"/>
</dbReference>
<dbReference type="SMART" id="SM01419">
    <property type="entry name" value="Thiol-ester_cl"/>
    <property type="match status" value="1"/>
</dbReference>
<dbReference type="Pfam" id="PF07678">
    <property type="entry name" value="TED_complement"/>
    <property type="match status" value="1"/>
</dbReference>
<dbReference type="Pfam" id="PF17973">
    <property type="entry name" value="bMG10"/>
    <property type="match status" value="1"/>
</dbReference>
<reference evidence="8 9" key="1">
    <citation type="submission" date="2016-10" db="EMBL/GenBank/DDBJ databases">
        <authorList>
            <person name="de Groot N.N."/>
        </authorList>
    </citation>
    <scope>NUCLEOTIDE SEQUENCE [LARGE SCALE GENOMIC DNA]</scope>
    <source>
        <strain evidence="8 9">DSM 29619</strain>
    </source>
</reference>
<dbReference type="InterPro" id="IPR002890">
    <property type="entry name" value="MG2"/>
</dbReference>
<dbReference type="CDD" id="cd01100">
    <property type="entry name" value="APPLE_Factor_XI_like"/>
    <property type="match status" value="1"/>
</dbReference>
<dbReference type="InterPro" id="IPR049120">
    <property type="entry name" value="A2M_bMG2"/>
</dbReference>
<dbReference type="InterPro" id="IPR041462">
    <property type="entry name" value="Bact_A2M_MG6"/>
</dbReference>
<evidence type="ECO:0000313" key="8">
    <source>
        <dbReference type="EMBL" id="SFD00602.1"/>
    </source>
</evidence>
<dbReference type="STRING" id="517719.SAMN05421762_3130"/>
<keyword evidence="9" id="KW-1185">Reference proteome</keyword>
<dbReference type="GO" id="GO:0006508">
    <property type="term" value="P:proteolysis"/>
    <property type="evidence" value="ECO:0007669"/>
    <property type="project" value="InterPro"/>
</dbReference>
<dbReference type="OrthoDB" id="9767116at2"/>
<dbReference type="Proteomes" id="UP000231644">
    <property type="component" value="Unassembled WGS sequence"/>
</dbReference>
<evidence type="ECO:0000256" key="4">
    <source>
        <dbReference type="ARBA" id="ARBA00023157"/>
    </source>
</evidence>
<dbReference type="InterPro" id="IPR026284">
    <property type="entry name" value="A2MG_proteobact"/>
</dbReference>